<feature type="signal peptide" evidence="5">
    <location>
        <begin position="1"/>
        <end position="18"/>
    </location>
</feature>
<dbReference type="Proteomes" id="UP000326354">
    <property type="component" value="Chromosome"/>
</dbReference>
<evidence type="ECO:0000256" key="5">
    <source>
        <dbReference type="SAM" id="SignalP"/>
    </source>
</evidence>
<evidence type="ECO:0000256" key="3">
    <source>
        <dbReference type="ARBA" id="ARBA00022801"/>
    </source>
</evidence>
<dbReference type="InterPro" id="IPR044925">
    <property type="entry name" value="His-Me_finger_sf"/>
</dbReference>
<dbReference type="SUPFAM" id="SSF54060">
    <property type="entry name" value="His-Me finger endonucleases"/>
    <property type="match status" value="1"/>
</dbReference>
<evidence type="ECO:0000256" key="1">
    <source>
        <dbReference type="ARBA" id="ARBA00006429"/>
    </source>
</evidence>
<feature type="chain" id="PRO_5024996057" evidence="5">
    <location>
        <begin position="19"/>
        <end position="319"/>
    </location>
</feature>
<dbReference type="RefSeq" id="WP_151970486.1">
    <property type="nucleotide sequence ID" value="NZ_AP019860.1"/>
</dbReference>
<keyword evidence="3" id="KW-0378">Hydrolase</keyword>
<protein>
    <submittedName>
        <fullName evidence="6">Endonuclease I</fullName>
    </submittedName>
</protein>
<organism evidence="6 7">
    <name type="scientific">Uabimicrobium amorphum</name>
    <dbReference type="NCBI Taxonomy" id="2596890"/>
    <lineage>
        <taxon>Bacteria</taxon>
        <taxon>Pseudomonadati</taxon>
        <taxon>Planctomycetota</taxon>
        <taxon>Candidatus Uabimicrobiia</taxon>
        <taxon>Candidatus Uabimicrobiales</taxon>
        <taxon>Candidatus Uabimicrobiaceae</taxon>
        <taxon>Candidatus Uabimicrobium</taxon>
    </lineage>
</organism>
<comment type="similarity">
    <text evidence="1">Belongs to the EndA/NucM nuclease family.</text>
</comment>
<name>A0A5S9IQX3_UABAM</name>
<proteinExistence type="inferred from homology"/>
<dbReference type="PANTHER" id="PTHR33607">
    <property type="entry name" value="ENDONUCLEASE-1"/>
    <property type="match status" value="1"/>
</dbReference>
<dbReference type="GO" id="GO:0016787">
    <property type="term" value="F:hydrolase activity"/>
    <property type="evidence" value="ECO:0007669"/>
    <property type="project" value="UniProtKB-KW"/>
</dbReference>
<accession>A0A5S9IQX3</accession>
<keyword evidence="6" id="KW-0255">Endonuclease</keyword>
<dbReference type="GO" id="GO:0004519">
    <property type="term" value="F:endonuclease activity"/>
    <property type="evidence" value="ECO:0007669"/>
    <property type="project" value="UniProtKB-KW"/>
</dbReference>
<evidence type="ECO:0000313" key="6">
    <source>
        <dbReference type="EMBL" id="BBM86429.1"/>
    </source>
</evidence>
<feature type="region of interest" description="Disordered" evidence="4">
    <location>
        <begin position="177"/>
        <end position="204"/>
    </location>
</feature>
<evidence type="ECO:0000256" key="4">
    <source>
        <dbReference type="SAM" id="MobiDB-lite"/>
    </source>
</evidence>
<keyword evidence="2" id="KW-0540">Nuclease</keyword>
<sequence>MLTRYMFVLLLVFSCLNAEETISKRTLTMQSVEGIELQFSADTFVGDNSYIVVKNENEELARFAGKTAASQKLLVLGNFVDVHITTDTEDNYHIDFVYTRAVDYLEVTPRIRLGQFGELRDRDLKDELYNLVKGHTSLGYTSARTRMFSEIDNRSGYVDCVYTDLVMQTKGIPDHTVMNTEHTWPKSRGAKSEPAKSDLHHLFPTDSKANSRRSSYYFGSVVDIVWQDGESLLGRDSGGFTVFTPPRSHRGDVARALFYFSIRYRKEIPSFEERILKEWHRDDPVDQKEVARNDGISRYQKNRNPFIDDSSLVDRISDF</sequence>
<evidence type="ECO:0000256" key="2">
    <source>
        <dbReference type="ARBA" id="ARBA00022722"/>
    </source>
</evidence>
<dbReference type="OrthoDB" id="9770276at2"/>
<evidence type="ECO:0000313" key="7">
    <source>
        <dbReference type="Proteomes" id="UP000326354"/>
    </source>
</evidence>
<dbReference type="InterPro" id="IPR007346">
    <property type="entry name" value="Endonuclease-I"/>
</dbReference>
<feature type="compositionally biased region" description="Basic and acidic residues" evidence="4">
    <location>
        <begin position="190"/>
        <end position="203"/>
    </location>
</feature>
<dbReference type="PANTHER" id="PTHR33607:SF2">
    <property type="entry name" value="ENDONUCLEASE-1"/>
    <property type="match status" value="1"/>
</dbReference>
<dbReference type="Pfam" id="PF04231">
    <property type="entry name" value="Endonuclease_1"/>
    <property type="match status" value="1"/>
</dbReference>
<dbReference type="AlphaFoldDB" id="A0A5S9IQX3"/>
<dbReference type="KEGG" id="uam:UABAM_04815"/>
<reference evidence="6 7" key="1">
    <citation type="submission" date="2019-08" db="EMBL/GenBank/DDBJ databases">
        <title>Complete genome sequence of Candidatus Uab amorphum.</title>
        <authorList>
            <person name="Shiratori T."/>
            <person name="Suzuki S."/>
            <person name="Kakizawa Y."/>
            <person name="Ishida K."/>
        </authorList>
    </citation>
    <scope>NUCLEOTIDE SEQUENCE [LARGE SCALE GENOMIC DNA]</scope>
    <source>
        <strain evidence="6 7">SRT547</strain>
    </source>
</reference>
<dbReference type="EMBL" id="AP019860">
    <property type="protein sequence ID" value="BBM86429.1"/>
    <property type="molecule type" value="Genomic_DNA"/>
</dbReference>
<gene>
    <name evidence="6" type="ORF">UABAM_04815</name>
</gene>
<dbReference type="PROSITE" id="PS51257">
    <property type="entry name" value="PROKAR_LIPOPROTEIN"/>
    <property type="match status" value="1"/>
</dbReference>
<keyword evidence="5" id="KW-0732">Signal</keyword>
<keyword evidence="7" id="KW-1185">Reference proteome</keyword>